<name>A0A8T0HGM1_CERPU</name>
<dbReference type="PANTHER" id="PTHR12460:SF0">
    <property type="entry name" value="CID DOMAIN-CONTAINING PROTEIN-RELATED"/>
    <property type="match status" value="1"/>
</dbReference>
<dbReference type="Proteomes" id="UP000822688">
    <property type="component" value="Chromosome 6"/>
</dbReference>
<feature type="compositionally biased region" description="Pro residues" evidence="1">
    <location>
        <begin position="414"/>
        <end position="426"/>
    </location>
</feature>
<accession>A0A8T0HGM1</accession>
<feature type="region of interest" description="Disordered" evidence="1">
    <location>
        <begin position="408"/>
        <end position="496"/>
    </location>
</feature>
<dbReference type="PANTHER" id="PTHR12460">
    <property type="entry name" value="CYCLIN-DEPENDENT KINASE INHIBITOR-RELATED PROTEIN"/>
    <property type="match status" value="1"/>
</dbReference>
<organism evidence="3 4">
    <name type="scientific">Ceratodon purpureus</name>
    <name type="common">Fire moss</name>
    <name type="synonym">Dicranum purpureum</name>
    <dbReference type="NCBI Taxonomy" id="3225"/>
    <lineage>
        <taxon>Eukaryota</taxon>
        <taxon>Viridiplantae</taxon>
        <taxon>Streptophyta</taxon>
        <taxon>Embryophyta</taxon>
        <taxon>Bryophyta</taxon>
        <taxon>Bryophytina</taxon>
        <taxon>Bryopsida</taxon>
        <taxon>Dicranidae</taxon>
        <taxon>Pseudoditrichales</taxon>
        <taxon>Ditrichaceae</taxon>
        <taxon>Ceratodon</taxon>
    </lineage>
</organism>
<dbReference type="Pfam" id="PF04818">
    <property type="entry name" value="CID"/>
    <property type="match status" value="1"/>
</dbReference>
<sequence>MAMEGTTTSGAFTGTILAEKLLKLNITQQSIETLSHWCIFHRKKAREIVETWAKKFHDAPIEQRVPFLYLANDILQNSRRKGSEFVDEFWTVLPRVLRDNVGSGDESVKNAAYRLVDIWEERRVFGSRAQGLREELLGIKRPQPPVHEARHFIVPPSQSPTTDDLVLGMDFKMIEGSLLERVARSYHTVQATAVEEQDAMSKYYAAVSQIESLKEAEGGAGNGNVQVSIINELLEQQAVVKHCIEQLEGFEKVHALLCSHLKDFLLEQENNREQIRTRLQIAQAQLEEVGSIHRRLSSRIASPGTVVEQASFKDFNKDATANHHKGNGQVASPSPRKHAAKKIPTSSAENSHQPTSVAAEVAAKLTASNSSTAMLTSVLSSLAAEEASNGGVQSPNGGRPLEKRLRVDDRPEEVSPPLPPPPPPYLPYAYQSTLPPPPPPLQAGPHLVQRNQHAMGLPPQLLPPGFAPTYQPFQPSSMPYYSQPPLPAPPAPAPRQ</sequence>
<feature type="domain" description="CID" evidence="2">
    <location>
        <begin position="9"/>
        <end position="141"/>
    </location>
</feature>
<keyword evidence="4" id="KW-1185">Reference proteome</keyword>
<dbReference type="CDD" id="cd16981">
    <property type="entry name" value="CID_RPRD_like"/>
    <property type="match status" value="1"/>
</dbReference>
<dbReference type="GO" id="GO:0005634">
    <property type="term" value="C:nucleus"/>
    <property type="evidence" value="ECO:0007669"/>
    <property type="project" value="UniProtKB-ARBA"/>
</dbReference>
<dbReference type="Gene3D" id="1.25.40.90">
    <property type="match status" value="1"/>
</dbReference>
<comment type="caution">
    <text evidence="3">The sequence shown here is derived from an EMBL/GenBank/DDBJ whole genome shotgun (WGS) entry which is preliminary data.</text>
</comment>
<protein>
    <recommendedName>
        <fullName evidence="2">CID domain-containing protein</fullName>
    </recommendedName>
</protein>
<reference evidence="3 4" key="1">
    <citation type="submission" date="2020-06" db="EMBL/GenBank/DDBJ databases">
        <title>WGS assembly of Ceratodon purpureus strain R40.</title>
        <authorList>
            <person name="Carey S.B."/>
            <person name="Jenkins J."/>
            <person name="Shu S."/>
            <person name="Lovell J.T."/>
            <person name="Sreedasyam A."/>
            <person name="Maumus F."/>
            <person name="Tiley G.P."/>
            <person name="Fernandez-Pozo N."/>
            <person name="Barry K."/>
            <person name="Chen C."/>
            <person name="Wang M."/>
            <person name="Lipzen A."/>
            <person name="Daum C."/>
            <person name="Saski C.A."/>
            <person name="Payton A.C."/>
            <person name="Mcbreen J.C."/>
            <person name="Conrad R.E."/>
            <person name="Kollar L.M."/>
            <person name="Olsson S."/>
            <person name="Huttunen S."/>
            <person name="Landis J.B."/>
            <person name="Wickett N.J."/>
            <person name="Johnson M.G."/>
            <person name="Rensing S.A."/>
            <person name="Grimwood J."/>
            <person name="Schmutz J."/>
            <person name="Mcdaniel S.F."/>
        </authorList>
    </citation>
    <scope>NUCLEOTIDE SEQUENCE [LARGE SCALE GENOMIC DNA]</scope>
    <source>
        <strain evidence="3 4">R40</strain>
    </source>
</reference>
<dbReference type="InterPro" id="IPR006569">
    <property type="entry name" value="CID_dom"/>
</dbReference>
<gene>
    <name evidence="3" type="ORF">KC19_6G143400</name>
</gene>
<proteinExistence type="predicted"/>
<dbReference type="GO" id="GO:0000993">
    <property type="term" value="F:RNA polymerase II complex binding"/>
    <property type="evidence" value="ECO:0007669"/>
    <property type="project" value="TreeGrafter"/>
</dbReference>
<feature type="compositionally biased region" description="Low complexity" evidence="1">
    <location>
        <begin position="470"/>
        <end position="481"/>
    </location>
</feature>
<dbReference type="PROSITE" id="PS51391">
    <property type="entry name" value="CID"/>
    <property type="match status" value="1"/>
</dbReference>
<dbReference type="GO" id="GO:0031124">
    <property type="term" value="P:mRNA 3'-end processing"/>
    <property type="evidence" value="ECO:0007669"/>
    <property type="project" value="TreeGrafter"/>
</dbReference>
<dbReference type="FunFam" id="1.25.40.90:FF:000018">
    <property type="entry name" value="ENTH/VHS family protein isoform 1"/>
    <property type="match status" value="1"/>
</dbReference>
<dbReference type="AlphaFoldDB" id="A0A8T0HGM1"/>
<dbReference type="SUPFAM" id="SSF48464">
    <property type="entry name" value="ENTH/VHS domain"/>
    <property type="match status" value="1"/>
</dbReference>
<evidence type="ECO:0000256" key="1">
    <source>
        <dbReference type="SAM" id="MobiDB-lite"/>
    </source>
</evidence>
<evidence type="ECO:0000313" key="4">
    <source>
        <dbReference type="Proteomes" id="UP000822688"/>
    </source>
</evidence>
<dbReference type="EMBL" id="CM026427">
    <property type="protein sequence ID" value="KAG0570165.1"/>
    <property type="molecule type" value="Genomic_DNA"/>
</dbReference>
<dbReference type="SMART" id="SM00582">
    <property type="entry name" value="RPR"/>
    <property type="match status" value="1"/>
</dbReference>
<evidence type="ECO:0000259" key="2">
    <source>
        <dbReference type="PROSITE" id="PS51391"/>
    </source>
</evidence>
<evidence type="ECO:0000313" key="3">
    <source>
        <dbReference type="EMBL" id="KAG0570165.1"/>
    </source>
</evidence>
<feature type="compositionally biased region" description="Pro residues" evidence="1">
    <location>
        <begin position="482"/>
        <end position="496"/>
    </location>
</feature>
<feature type="compositionally biased region" description="Polar residues" evidence="1">
    <location>
        <begin position="344"/>
        <end position="356"/>
    </location>
</feature>
<dbReference type="InterPro" id="IPR008942">
    <property type="entry name" value="ENTH_VHS"/>
</dbReference>
<feature type="region of interest" description="Disordered" evidence="1">
    <location>
        <begin position="318"/>
        <end position="356"/>
    </location>
</feature>